<name>W8X2P7_CASD6</name>
<dbReference type="eggNOG" id="COG5001">
    <property type="taxonomic scope" value="Bacteria"/>
</dbReference>
<dbReference type="Gene3D" id="3.30.70.270">
    <property type="match status" value="1"/>
</dbReference>
<dbReference type="PATRIC" id="fig|1437824.5.peg.1188"/>
<dbReference type="CDD" id="cd01949">
    <property type="entry name" value="GGDEF"/>
    <property type="match status" value="1"/>
</dbReference>
<reference evidence="3 4" key="1">
    <citation type="journal article" date="2014" name="BMC Microbiol.">
        <title>The oxygen-independent metabolism of cyclic monoterpenes in Castellaniella defragrans 65Phen.</title>
        <authorList>
            <person name="Petasch J."/>
            <person name="Disch E.M."/>
            <person name="Markert S."/>
            <person name="Becher D."/>
            <person name="Schweder T."/>
            <person name="Huttel B."/>
            <person name="Reinhardt R."/>
            <person name="Harder J."/>
        </authorList>
    </citation>
    <scope>NUCLEOTIDE SEQUENCE [LARGE SCALE GENOMIC DNA]</scope>
    <source>
        <strain evidence="3">65Phen</strain>
    </source>
</reference>
<dbReference type="EMBL" id="HG916765">
    <property type="protein sequence ID" value="CDM23672.1"/>
    <property type="molecule type" value="Genomic_DNA"/>
</dbReference>
<dbReference type="HOGENOM" id="CLU_000445_70_50_4"/>
<dbReference type="InterPro" id="IPR035919">
    <property type="entry name" value="EAL_sf"/>
</dbReference>
<dbReference type="SMART" id="SM00267">
    <property type="entry name" value="GGDEF"/>
    <property type="match status" value="1"/>
</dbReference>
<dbReference type="SMART" id="SM00052">
    <property type="entry name" value="EAL"/>
    <property type="match status" value="1"/>
</dbReference>
<dbReference type="Gene3D" id="3.20.20.450">
    <property type="entry name" value="EAL domain"/>
    <property type="match status" value="1"/>
</dbReference>
<dbReference type="SUPFAM" id="SSF141868">
    <property type="entry name" value="EAL domain-like"/>
    <property type="match status" value="1"/>
</dbReference>
<dbReference type="InterPro" id="IPR000160">
    <property type="entry name" value="GGDEF_dom"/>
</dbReference>
<organism evidence="3 4">
    <name type="scientific">Castellaniella defragrans (strain DSM 12143 / CCUG 39792 / 65Phen)</name>
    <name type="common">Alcaligenes defragrans</name>
    <dbReference type="NCBI Taxonomy" id="1437824"/>
    <lineage>
        <taxon>Bacteria</taxon>
        <taxon>Pseudomonadati</taxon>
        <taxon>Pseudomonadota</taxon>
        <taxon>Betaproteobacteria</taxon>
        <taxon>Burkholderiales</taxon>
        <taxon>Alcaligenaceae</taxon>
        <taxon>Castellaniella</taxon>
    </lineage>
</organism>
<dbReference type="PROSITE" id="PS50883">
    <property type="entry name" value="EAL"/>
    <property type="match status" value="1"/>
</dbReference>
<dbReference type="InterPro" id="IPR043128">
    <property type="entry name" value="Rev_trsase/Diguanyl_cyclase"/>
</dbReference>
<dbReference type="PROSITE" id="PS50887">
    <property type="entry name" value="GGDEF"/>
    <property type="match status" value="1"/>
</dbReference>
<sequence>MQGAAFLHRAHSAAFYDSLTGLPQRQMLIGHMEQALADLARNRTGLGAVLMLDIDDFRKINETYGLDVGDRILREIGQRLNAVLRPHDKVSRANGDEFMVLLTLLGADPAVAARNALDMAEALRAVLIGKPFQAGDASISIQVSIGLTMLDGRNAKISQVLQEAGMALHRAEEKGGDCVVLFDACIRARFKERRSLERDLAAALDASELRMHLQPQFDGDDRVVGAELLARWTHPARGGISPALFIPVATEAGLMPQLLRWSLEVACDTLVLLQGHGLHHPVSVNVSPRSLLRPDFIASVREVLARSGAAADRLIFEITEEAWLGDLEIAARRMKELNGLGIRFSIDDFGSGFTNLTYLRRLPIDELKIDKSQIQGLPEDADSQAIIRMILGMARQLGLRAVAEGIERKEQADFLFEHGCDAVQGFWKARPMPIAAWVAARGGLRGPRSDLGRDDEAPR</sequence>
<dbReference type="Proteomes" id="UP000019805">
    <property type="component" value="Chromosome"/>
</dbReference>
<gene>
    <name evidence="3" type="ORF">BN940_06016</name>
</gene>
<dbReference type="GO" id="GO:0071111">
    <property type="term" value="F:cyclic-guanylate-specific phosphodiesterase activity"/>
    <property type="evidence" value="ECO:0007669"/>
    <property type="project" value="InterPro"/>
</dbReference>
<evidence type="ECO:0000313" key="4">
    <source>
        <dbReference type="Proteomes" id="UP000019805"/>
    </source>
</evidence>
<accession>W8X2P7</accession>
<dbReference type="InterPro" id="IPR029787">
    <property type="entry name" value="Nucleotide_cyclase"/>
</dbReference>
<dbReference type="Pfam" id="PF00990">
    <property type="entry name" value="GGDEF"/>
    <property type="match status" value="1"/>
</dbReference>
<dbReference type="RefSeq" id="WP_277355903.1">
    <property type="nucleotide sequence ID" value="NZ_HG916765.1"/>
</dbReference>
<dbReference type="STRING" id="1437824.BN940_06016"/>
<evidence type="ECO:0000313" key="3">
    <source>
        <dbReference type="EMBL" id="CDM23672.1"/>
    </source>
</evidence>
<evidence type="ECO:0000259" key="1">
    <source>
        <dbReference type="PROSITE" id="PS50883"/>
    </source>
</evidence>
<proteinExistence type="predicted"/>
<dbReference type="SUPFAM" id="SSF55073">
    <property type="entry name" value="Nucleotide cyclase"/>
    <property type="match status" value="1"/>
</dbReference>
<dbReference type="InterPro" id="IPR050706">
    <property type="entry name" value="Cyclic-di-GMP_PDE-like"/>
</dbReference>
<protein>
    <submittedName>
        <fullName evidence="3">Diguanylate cyclase/phosphodiesterase</fullName>
    </submittedName>
</protein>
<keyword evidence="4" id="KW-1185">Reference proteome</keyword>
<dbReference type="Pfam" id="PF00563">
    <property type="entry name" value="EAL"/>
    <property type="match status" value="1"/>
</dbReference>
<evidence type="ECO:0000259" key="2">
    <source>
        <dbReference type="PROSITE" id="PS50887"/>
    </source>
</evidence>
<dbReference type="InterPro" id="IPR001633">
    <property type="entry name" value="EAL_dom"/>
</dbReference>
<dbReference type="NCBIfam" id="TIGR00254">
    <property type="entry name" value="GGDEF"/>
    <property type="match status" value="1"/>
</dbReference>
<dbReference type="PANTHER" id="PTHR33121">
    <property type="entry name" value="CYCLIC DI-GMP PHOSPHODIESTERASE PDEF"/>
    <property type="match status" value="1"/>
</dbReference>
<dbReference type="CDD" id="cd01948">
    <property type="entry name" value="EAL"/>
    <property type="match status" value="1"/>
</dbReference>
<dbReference type="KEGG" id="cdn:BN940_06016"/>
<dbReference type="AlphaFoldDB" id="W8X2P7"/>
<dbReference type="PANTHER" id="PTHR33121:SF70">
    <property type="entry name" value="SIGNALING PROTEIN YKOW"/>
    <property type="match status" value="1"/>
</dbReference>
<feature type="domain" description="GGDEF" evidence="2">
    <location>
        <begin position="45"/>
        <end position="184"/>
    </location>
</feature>
<feature type="domain" description="EAL" evidence="1">
    <location>
        <begin position="193"/>
        <end position="445"/>
    </location>
</feature>